<protein>
    <submittedName>
        <fullName evidence="1">Uncharacterized protein</fullName>
    </submittedName>
</protein>
<proteinExistence type="predicted"/>
<reference evidence="1 2" key="1">
    <citation type="journal article" date="2021" name="BMC Genomics">
        <title>Datura genome reveals duplications of psychoactive alkaloid biosynthetic genes and high mutation rate following tissue culture.</title>
        <authorList>
            <person name="Rajewski A."/>
            <person name="Carter-House D."/>
            <person name="Stajich J."/>
            <person name="Litt A."/>
        </authorList>
    </citation>
    <scope>NUCLEOTIDE SEQUENCE [LARGE SCALE GENOMIC DNA]</scope>
    <source>
        <strain evidence="1">AR-01</strain>
    </source>
</reference>
<sequence length="74" mass="8415">TVLMNELNEIDLNIFQYDKALLRDGFRTIGPRDQMLKTSQRGAVVFRCARGSFLQLQSQSSCWMCTLQKNVAAS</sequence>
<evidence type="ECO:0000313" key="2">
    <source>
        <dbReference type="Proteomes" id="UP000823775"/>
    </source>
</evidence>
<dbReference type="Proteomes" id="UP000823775">
    <property type="component" value="Unassembled WGS sequence"/>
</dbReference>
<accession>A0ABS8Y589</accession>
<organism evidence="1 2">
    <name type="scientific">Datura stramonium</name>
    <name type="common">Jimsonweed</name>
    <name type="synonym">Common thornapple</name>
    <dbReference type="NCBI Taxonomy" id="4076"/>
    <lineage>
        <taxon>Eukaryota</taxon>
        <taxon>Viridiplantae</taxon>
        <taxon>Streptophyta</taxon>
        <taxon>Embryophyta</taxon>
        <taxon>Tracheophyta</taxon>
        <taxon>Spermatophyta</taxon>
        <taxon>Magnoliopsida</taxon>
        <taxon>eudicotyledons</taxon>
        <taxon>Gunneridae</taxon>
        <taxon>Pentapetalae</taxon>
        <taxon>asterids</taxon>
        <taxon>lamiids</taxon>
        <taxon>Solanales</taxon>
        <taxon>Solanaceae</taxon>
        <taxon>Solanoideae</taxon>
        <taxon>Datureae</taxon>
        <taxon>Datura</taxon>
    </lineage>
</organism>
<name>A0ABS8Y589_DATST</name>
<feature type="non-terminal residue" evidence="1">
    <location>
        <position position="1"/>
    </location>
</feature>
<keyword evidence="2" id="KW-1185">Reference proteome</keyword>
<gene>
    <name evidence="1" type="ORF">HAX54_012032</name>
</gene>
<evidence type="ECO:0000313" key="1">
    <source>
        <dbReference type="EMBL" id="MCE5165750.1"/>
    </source>
</evidence>
<comment type="caution">
    <text evidence="1">The sequence shown here is derived from an EMBL/GenBank/DDBJ whole genome shotgun (WGS) entry which is preliminary data.</text>
</comment>
<dbReference type="EMBL" id="JACEIK010016958">
    <property type="protein sequence ID" value="MCE5165750.1"/>
    <property type="molecule type" value="Genomic_DNA"/>
</dbReference>